<reference evidence="1 2" key="1">
    <citation type="submission" date="2019-01" db="EMBL/GenBank/DDBJ databases">
        <title>Draft genome sequences of three monokaryotic isolates of the white-rot basidiomycete fungus Dichomitus squalens.</title>
        <authorList>
            <consortium name="DOE Joint Genome Institute"/>
            <person name="Lopez S.C."/>
            <person name="Andreopoulos B."/>
            <person name="Pangilinan J."/>
            <person name="Lipzen A."/>
            <person name="Riley R."/>
            <person name="Ahrendt S."/>
            <person name="Ng V."/>
            <person name="Barry K."/>
            <person name="Daum C."/>
            <person name="Grigoriev I.V."/>
            <person name="Hilden K.S."/>
            <person name="Makela M.R."/>
            <person name="de Vries R.P."/>
        </authorList>
    </citation>
    <scope>NUCLEOTIDE SEQUENCE [LARGE SCALE GENOMIC DNA]</scope>
    <source>
        <strain evidence="1 2">CBS 464.89</strain>
    </source>
</reference>
<dbReference type="AlphaFoldDB" id="A0A4Q9PIH4"/>
<organism evidence="1 2">
    <name type="scientific">Dichomitus squalens</name>
    <dbReference type="NCBI Taxonomy" id="114155"/>
    <lineage>
        <taxon>Eukaryota</taxon>
        <taxon>Fungi</taxon>
        <taxon>Dikarya</taxon>
        <taxon>Basidiomycota</taxon>
        <taxon>Agaricomycotina</taxon>
        <taxon>Agaricomycetes</taxon>
        <taxon>Polyporales</taxon>
        <taxon>Polyporaceae</taxon>
        <taxon>Dichomitus</taxon>
    </lineage>
</organism>
<evidence type="ECO:0000313" key="1">
    <source>
        <dbReference type="EMBL" id="TBU53446.1"/>
    </source>
</evidence>
<dbReference type="Proteomes" id="UP000292082">
    <property type="component" value="Unassembled WGS sequence"/>
</dbReference>
<accession>A0A4Q9PIH4</accession>
<protein>
    <submittedName>
        <fullName evidence="1">Uncharacterized protein</fullName>
    </submittedName>
</protein>
<evidence type="ECO:0000313" key="2">
    <source>
        <dbReference type="Proteomes" id="UP000292082"/>
    </source>
</evidence>
<sequence>MKVFGSGFSCATFSLLPPSYMPQFPQDTSPCGRCCSQRSRIQAHNPVKHSRLPFTPSRSLRQARMLSSGSCSAVCAWSCRRLTSQATVDPTRFAPVSPYRLPLPDQALDCRHLRIIRRSSLTVESSYQIQACSYQFTLVDTFWSVHPSSSSHSAST</sequence>
<gene>
    <name evidence="1" type="ORF">BD310DRAFT_938077</name>
</gene>
<keyword evidence="2" id="KW-1185">Reference proteome</keyword>
<proteinExistence type="predicted"/>
<name>A0A4Q9PIH4_9APHY</name>
<dbReference type="EMBL" id="ML145214">
    <property type="protein sequence ID" value="TBU53446.1"/>
    <property type="molecule type" value="Genomic_DNA"/>
</dbReference>